<proteinExistence type="predicted"/>
<protein>
    <submittedName>
        <fullName evidence="2">Uncharacterized protein</fullName>
    </submittedName>
</protein>
<accession>A0A5E4VF87</accession>
<name>A0A5E4VF87_9BURK</name>
<feature type="compositionally biased region" description="Polar residues" evidence="1">
    <location>
        <begin position="257"/>
        <end position="269"/>
    </location>
</feature>
<evidence type="ECO:0000256" key="1">
    <source>
        <dbReference type="SAM" id="MobiDB-lite"/>
    </source>
</evidence>
<evidence type="ECO:0000313" key="3">
    <source>
        <dbReference type="Proteomes" id="UP000343335"/>
    </source>
</evidence>
<dbReference type="RefSeq" id="WP_150664634.1">
    <property type="nucleotide sequence ID" value="NZ_CABPSA010000004.1"/>
</dbReference>
<dbReference type="EMBL" id="CABPSA010000004">
    <property type="protein sequence ID" value="VVE10433.1"/>
    <property type="molecule type" value="Genomic_DNA"/>
</dbReference>
<dbReference type="OrthoDB" id="8404666at2"/>
<dbReference type="Proteomes" id="UP000343335">
    <property type="component" value="Unassembled WGS sequence"/>
</dbReference>
<evidence type="ECO:0000313" key="2">
    <source>
        <dbReference type="EMBL" id="VVE10433.1"/>
    </source>
</evidence>
<feature type="region of interest" description="Disordered" evidence="1">
    <location>
        <begin position="209"/>
        <end position="269"/>
    </location>
</feature>
<feature type="compositionally biased region" description="Polar residues" evidence="1">
    <location>
        <begin position="61"/>
        <end position="72"/>
    </location>
</feature>
<feature type="region of interest" description="Disordered" evidence="1">
    <location>
        <begin position="1"/>
        <end position="75"/>
    </location>
</feature>
<sequence>MTTSLDDVLSGAAPQEANDAAQQQQGDTAMAATEQSATGDTATQTEAQAAAATPGADENADASTTPVQQTGSMVPLKALEEERKGRQDWKEKAIRAEAALEALRTQQPQTQAAQAQPQTVDMDLGTTLFNERLNVSEMLLRSKHDDVDDMVEVFKGAVAKNPALGAELTRQANPYGWMYEQAKRIKAMEEIGSDPEAYRQKVRDELMAQMQADQQAQAASTTAAAAPATPVTPPPVIPKTLATARSAAPRTAPAWTGPTSLSDILNSKR</sequence>
<reference evidence="2 3" key="1">
    <citation type="submission" date="2019-08" db="EMBL/GenBank/DDBJ databases">
        <authorList>
            <person name="Peeters C."/>
        </authorList>
    </citation>
    <scope>NUCLEOTIDE SEQUENCE [LARGE SCALE GENOMIC DNA]</scope>
    <source>
        <strain evidence="2 3">LMG 31010</strain>
    </source>
</reference>
<gene>
    <name evidence="2" type="ORF">PCO31010_02620</name>
</gene>
<feature type="compositionally biased region" description="Low complexity" evidence="1">
    <location>
        <begin position="242"/>
        <end position="254"/>
    </location>
</feature>
<dbReference type="AlphaFoldDB" id="A0A5E4VF87"/>
<feature type="compositionally biased region" description="Low complexity" evidence="1">
    <location>
        <begin position="37"/>
        <end position="57"/>
    </location>
</feature>
<feature type="compositionally biased region" description="Low complexity" evidence="1">
    <location>
        <begin position="209"/>
        <end position="229"/>
    </location>
</feature>
<organism evidence="2 3">
    <name type="scientific">Pandoraea commovens</name>
    <dbReference type="NCBI Taxonomy" id="2508289"/>
    <lineage>
        <taxon>Bacteria</taxon>
        <taxon>Pseudomonadati</taxon>
        <taxon>Pseudomonadota</taxon>
        <taxon>Betaproteobacteria</taxon>
        <taxon>Burkholderiales</taxon>
        <taxon>Burkholderiaceae</taxon>
        <taxon>Pandoraea</taxon>
    </lineage>
</organism>